<keyword evidence="1" id="KW-0732">Signal</keyword>
<protein>
    <recommendedName>
        <fullName evidence="4">Secreted protein</fullName>
    </recommendedName>
</protein>
<reference evidence="2 3" key="1">
    <citation type="submission" date="2024-07" db="EMBL/GenBank/DDBJ databases">
        <title>Section-level genome sequencing and comparative genomics of Aspergillus sections Usti and Cavernicolus.</title>
        <authorList>
            <consortium name="Lawrence Berkeley National Laboratory"/>
            <person name="Nybo J.L."/>
            <person name="Vesth T.C."/>
            <person name="Theobald S."/>
            <person name="Frisvad J.C."/>
            <person name="Larsen T.O."/>
            <person name="Kjaerboelling I."/>
            <person name="Rothschild-Mancinelli K."/>
            <person name="Lyhne E.K."/>
            <person name="Kogle M.E."/>
            <person name="Barry K."/>
            <person name="Clum A."/>
            <person name="Na H."/>
            <person name="Ledsgaard L."/>
            <person name="Lin J."/>
            <person name="Lipzen A."/>
            <person name="Kuo A."/>
            <person name="Riley R."/>
            <person name="Mondo S."/>
            <person name="LaButti K."/>
            <person name="Haridas S."/>
            <person name="Pangalinan J."/>
            <person name="Salamov A.A."/>
            <person name="Simmons B.A."/>
            <person name="Magnuson J.K."/>
            <person name="Chen J."/>
            <person name="Drula E."/>
            <person name="Henrissat B."/>
            <person name="Wiebenga A."/>
            <person name="Lubbers R.J."/>
            <person name="Gomes A.C."/>
            <person name="Makela M.R."/>
            <person name="Stajich J."/>
            <person name="Grigoriev I.V."/>
            <person name="Mortensen U.H."/>
            <person name="De vries R.P."/>
            <person name="Baker S.E."/>
            <person name="Andersen M.R."/>
        </authorList>
    </citation>
    <scope>NUCLEOTIDE SEQUENCE [LARGE SCALE GENOMIC DNA]</scope>
    <source>
        <strain evidence="2 3">CBS 600.67</strain>
    </source>
</reference>
<accession>A0ABR4IEQ7</accession>
<evidence type="ECO:0000256" key="1">
    <source>
        <dbReference type="SAM" id="SignalP"/>
    </source>
</evidence>
<sequence length="200" mass="21843">MRLAIVLAGLSAIYPVAFADIDPPEGYGLHIPEWDVEITPGGERVTLNGTVEEVREELLRLNPRWNDDFLEGLPDESEHSTLVKRTDFYGAKYVCGRWSGARHNPIVDGIKYLRGISGRPGAGPGPGNCGRVSCSYDSAIWWCNDSPKSKQLRSYGSIADGAQYVVQHCTITPSGSSFSSVTGQAFHKTDWNVIVRGANC</sequence>
<organism evidence="2 3">
    <name type="scientific">Aspergillus cavernicola</name>
    <dbReference type="NCBI Taxonomy" id="176166"/>
    <lineage>
        <taxon>Eukaryota</taxon>
        <taxon>Fungi</taxon>
        <taxon>Dikarya</taxon>
        <taxon>Ascomycota</taxon>
        <taxon>Pezizomycotina</taxon>
        <taxon>Eurotiomycetes</taxon>
        <taxon>Eurotiomycetidae</taxon>
        <taxon>Eurotiales</taxon>
        <taxon>Aspergillaceae</taxon>
        <taxon>Aspergillus</taxon>
        <taxon>Aspergillus subgen. Nidulantes</taxon>
    </lineage>
</organism>
<feature type="signal peptide" evidence="1">
    <location>
        <begin position="1"/>
        <end position="19"/>
    </location>
</feature>
<evidence type="ECO:0000313" key="3">
    <source>
        <dbReference type="Proteomes" id="UP001610335"/>
    </source>
</evidence>
<evidence type="ECO:0008006" key="4">
    <source>
        <dbReference type="Google" id="ProtNLM"/>
    </source>
</evidence>
<gene>
    <name evidence="2" type="ORF">BDW59DRAFT_171895</name>
</gene>
<proteinExistence type="predicted"/>
<dbReference type="EMBL" id="JBFXLS010000031">
    <property type="protein sequence ID" value="KAL2826231.1"/>
    <property type="molecule type" value="Genomic_DNA"/>
</dbReference>
<dbReference type="PANTHER" id="PTHR35605:SF1">
    <property type="entry name" value="ECP2 EFFECTOR PROTEIN DOMAIN-CONTAINING PROTEIN-RELATED"/>
    <property type="match status" value="1"/>
</dbReference>
<comment type="caution">
    <text evidence="2">The sequence shown here is derived from an EMBL/GenBank/DDBJ whole genome shotgun (WGS) entry which is preliminary data.</text>
</comment>
<keyword evidence="3" id="KW-1185">Reference proteome</keyword>
<feature type="chain" id="PRO_5046303210" description="Secreted protein" evidence="1">
    <location>
        <begin position="20"/>
        <end position="200"/>
    </location>
</feature>
<name>A0ABR4IEQ7_9EURO</name>
<evidence type="ECO:0000313" key="2">
    <source>
        <dbReference type="EMBL" id="KAL2826231.1"/>
    </source>
</evidence>
<dbReference type="Proteomes" id="UP001610335">
    <property type="component" value="Unassembled WGS sequence"/>
</dbReference>
<dbReference type="PANTHER" id="PTHR35605">
    <property type="entry name" value="ECP2 EFFECTOR PROTEIN DOMAIN-CONTAINING PROTEIN-RELATED"/>
    <property type="match status" value="1"/>
</dbReference>